<comment type="subcellular location">
    <subcellularLocation>
        <location evidence="1">Cell membrane</location>
        <topology evidence="1">Multi-pass membrane protein</topology>
    </subcellularLocation>
</comment>
<keyword evidence="8 16" id="KW-0472">Membrane</keyword>
<evidence type="ECO:0000256" key="15">
    <source>
        <dbReference type="SAM" id="MobiDB-lite"/>
    </source>
</evidence>
<dbReference type="Gene3D" id="1.20.1070.10">
    <property type="entry name" value="Rhodopsin 7-helix transmembrane proteins"/>
    <property type="match status" value="1"/>
</dbReference>
<gene>
    <name evidence="18" type="primary">Mchr1_0</name>
    <name evidence="18" type="ORF">GTO96_0007954</name>
</gene>
<proteinExistence type="predicted"/>
<dbReference type="GO" id="GO:0007218">
    <property type="term" value="P:neuropeptide signaling pathway"/>
    <property type="evidence" value="ECO:0007669"/>
    <property type="project" value="TreeGrafter"/>
</dbReference>
<feature type="region of interest" description="Disordered" evidence="15">
    <location>
        <begin position="103"/>
        <end position="165"/>
    </location>
</feature>
<keyword evidence="10" id="KW-0675">Receptor</keyword>
<evidence type="ECO:0000256" key="9">
    <source>
        <dbReference type="ARBA" id="ARBA00023157"/>
    </source>
</evidence>
<keyword evidence="5 16" id="KW-0812">Transmembrane</keyword>
<evidence type="ECO:0000256" key="2">
    <source>
        <dbReference type="ARBA" id="ARBA00011509"/>
    </source>
</evidence>
<dbReference type="InterPro" id="IPR008361">
    <property type="entry name" value="MCH_rcpt"/>
</dbReference>
<comment type="caution">
    <text evidence="18">The sequence shown here is derived from an EMBL/GenBank/DDBJ whole genome shotgun (WGS) entry which is preliminary data.</text>
</comment>
<accession>A0A8X8BIK9</accession>
<dbReference type="AlphaFoldDB" id="A0A8X8BIK9"/>
<feature type="non-terminal residue" evidence="18">
    <location>
        <position position="1"/>
    </location>
</feature>
<keyword evidence="4" id="KW-1003">Cell membrane</keyword>
<evidence type="ECO:0000256" key="8">
    <source>
        <dbReference type="ARBA" id="ARBA00023136"/>
    </source>
</evidence>
<evidence type="ECO:0000256" key="4">
    <source>
        <dbReference type="ARBA" id="ARBA00022475"/>
    </source>
</evidence>
<evidence type="ECO:0000256" key="11">
    <source>
        <dbReference type="ARBA" id="ARBA00023180"/>
    </source>
</evidence>
<dbReference type="PRINTS" id="PR01783">
    <property type="entry name" value="MCHRECEPTOR"/>
</dbReference>
<dbReference type="GO" id="GO:0004930">
    <property type="term" value="F:G protein-coupled receptor activity"/>
    <property type="evidence" value="ECO:0007669"/>
    <property type="project" value="UniProtKB-KW"/>
</dbReference>
<dbReference type="Pfam" id="PF00001">
    <property type="entry name" value="7tm_1"/>
    <property type="match status" value="1"/>
</dbReference>
<evidence type="ECO:0000256" key="13">
    <source>
        <dbReference type="ARBA" id="ARBA00032830"/>
    </source>
</evidence>
<dbReference type="PROSITE" id="PS50262">
    <property type="entry name" value="G_PROTEIN_RECEP_F1_2"/>
    <property type="match status" value="1"/>
</dbReference>
<feature type="transmembrane region" description="Helical" evidence="16">
    <location>
        <begin position="393"/>
        <end position="414"/>
    </location>
</feature>
<feature type="transmembrane region" description="Helical" evidence="16">
    <location>
        <begin position="217"/>
        <end position="239"/>
    </location>
</feature>
<feature type="region of interest" description="Disordered" evidence="15">
    <location>
        <begin position="472"/>
        <end position="492"/>
    </location>
</feature>
<evidence type="ECO:0000256" key="10">
    <source>
        <dbReference type="ARBA" id="ARBA00023170"/>
    </source>
</evidence>
<dbReference type="SUPFAM" id="SSF81321">
    <property type="entry name" value="Family A G protein-coupled receptor-like"/>
    <property type="match status" value="1"/>
</dbReference>
<evidence type="ECO:0000256" key="6">
    <source>
        <dbReference type="ARBA" id="ARBA00022989"/>
    </source>
</evidence>
<dbReference type="EMBL" id="JAATIS010009265">
    <property type="protein sequence ID" value="KAG2455581.1"/>
    <property type="molecule type" value="Genomic_DNA"/>
</dbReference>
<evidence type="ECO:0000313" key="19">
    <source>
        <dbReference type="Proteomes" id="UP000886611"/>
    </source>
</evidence>
<evidence type="ECO:0000313" key="18">
    <source>
        <dbReference type="EMBL" id="KAG2455581.1"/>
    </source>
</evidence>
<feature type="transmembrane region" description="Helical" evidence="16">
    <location>
        <begin position="344"/>
        <end position="372"/>
    </location>
</feature>
<keyword evidence="7" id="KW-0297">G-protein coupled receptor</keyword>
<keyword evidence="19" id="KW-1185">Reference proteome</keyword>
<sequence length="503" mass="55878">MNGTAEVSKPLNDEVDTLSADRHTADGRAQEVIKGLALGFYQDTRKPRHSDSSLSLSRPPIRASIDSIKITASLLLRRCTAQALQWFCGFTLVHTQTCVHEHSGTSARTGGRANAQPPAFSRSPFSPKNGSEAVSAGLSKGAQRRGGRRRGMEHEDANLSRLSPNVSETGADQHMAYSSVFMPTVFGIICLLGIIGNTIVIVTVFKKSKFRCRSSVPDIFIVNLSVVDLLFLLGMPFLIHQLMGNGVWHFGETMCTIITALDTNSQFTSTYILTAMTLDRYLATVYPLTSSRFRTPTVAVLIICVLWIVSFLSITPVWMYARLIPIPGGVLGCGIRLPNPATDIYWYTLYQFFLAFAIPFTVISVAYWRILLRMTSSEALTTQRSARIKTKKVTRIAITICLVFFFCWAPFYVLQLAQLAIDQPTLPFYYAYRVAISLGYANSCLNPFIYIVLCETFRRRFIVSVRPAEEAQSPARSRRNPSRGDGDHSSGQQILHLVSVTGR</sequence>
<keyword evidence="12" id="KW-0807">Transducer</keyword>
<feature type="non-terminal residue" evidence="18">
    <location>
        <position position="503"/>
    </location>
</feature>
<dbReference type="FunFam" id="1.20.1070.10:FF:000115">
    <property type="entry name" value="Melanin-concentrating hormone receptor 1"/>
    <property type="match status" value="1"/>
</dbReference>
<feature type="region of interest" description="Disordered" evidence="15">
    <location>
        <begin position="1"/>
        <end position="23"/>
    </location>
</feature>
<evidence type="ECO:0000256" key="5">
    <source>
        <dbReference type="ARBA" id="ARBA00022692"/>
    </source>
</evidence>
<organism evidence="18 19">
    <name type="scientific">Polypterus senegalus</name>
    <name type="common">Senegal bichir</name>
    <dbReference type="NCBI Taxonomy" id="55291"/>
    <lineage>
        <taxon>Eukaryota</taxon>
        <taxon>Metazoa</taxon>
        <taxon>Chordata</taxon>
        <taxon>Craniata</taxon>
        <taxon>Vertebrata</taxon>
        <taxon>Euteleostomi</taxon>
        <taxon>Actinopterygii</taxon>
        <taxon>Polypteriformes</taxon>
        <taxon>Polypteridae</taxon>
        <taxon>Polypterus</taxon>
    </lineage>
</organism>
<feature type="transmembrane region" description="Helical" evidence="16">
    <location>
        <begin position="434"/>
        <end position="453"/>
    </location>
</feature>
<evidence type="ECO:0000259" key="17">
    <source>
        <dbReference type="PROSITE" id="PS50262"/>
    </source>
</evidence>
<evidence type="ECO:0000256" key="12">
    <source>
        <dbReference type="ARBA" id="ARBA00023224"/>
    </source>
</evidence>
<dbReference type="GO" id="GO:0043005">
    <property type="term" value="C:neuron projection"/>
    <property type="evidence" value="ECO:0007669"/>
    <property type="project" value="TreeGrafter"/>
</dbReference>
<dbReference type="GO" id="GO:0042923">
    <property type="term" value="F:neuropeptide binding"/>
    <property type="evidence" value="ECO:0007669"/>
    <property type="project" value="TreeGrafter"/>
</dbReference>
<dbReference type="GO" id="GO:0005886">
    <property type="term" value="C:plasma membrane"/>
    <property type="evidence" value="ECO:0007669"/>
    <property type="project" value="UniProtKB-SubCell"/>
</dbReference>
<feature type="transmembrane region" description="Helical" evidence="16">
    <location>
        <begin position="180"/>
        <end position="205"/>
    </location>
</feature>
<dbReference type="Proteomes" id="UP000886611">
    <property type="component" value="Unassembled WGS sequence"/>
</dbReference>
<comment type="subunit">
    <text evidence="2">Interacts with NCDN.</text>
</comment>
<evidence type="ECO:0000256" key="7">
    <source>
        <dbReference type="ARBA" id="ARBA00023040"/>
    </source>
</evidence>
<keyword evidence="6 16" id="KW-1133">Transmembrane helix</keyword>
<dbReference type="PANTHER" id="PTHR24229">
    <property type="entry name" value="NEUROPEPTIDES RECEPTOR"/>
    <property type="match status" value="1"/>
</dbReference>
<dbReference type="CDD" id="cd15338">
    <property type="entry name" value="7tmA_MCHR1"/>
    <property type="match status" value="1"/>
</dbReference>
<dbReference type="PRINTS" id="PR00237">
    <property type="entry name" value="GPCRRHODOPSN"/>
</dbReference>
<evidence type="ECO:0000256" key="16">
    <source>
        <dbReference type="SAM" id="Phobius"/>
    </source>
</evidence>
<feature type="domain" description="G-protein coupled receptors family 1 profile" evidence="17">
    <location>
        <begin position="196"/>
        <end position="450"/>
    </location>
</feature>
<name>A0A8X8BIK9_POLSE</name>
<keyword evidence="9" id="KW-1015">Disulfide bond</keyword>
<dbReference type="PANTHER" id="PTHR24229:SF91">
    <property type="entry name" value="MELANIN-CONCENTRATING HORMONE RECEPTOR 1"/>
    <property type="match status" value="1"/>
</dbReference>
<evidence type="ECO:0000256" key="3">
    <source>
        <dbReference type="ARBA" id="ARBA00022022"/>
    </source>
</evidence>
<evidence type="ECO:0000256" key="14">
    <source>
        <dbReference type="ARBA" id="ARBA00033115"/>
    </source>
</evidence>
<dbReference type="InterPro" id="IPR017452">
    <property type="entry name" value="GPCR_Rhodpsn_7TM"/>
</dbReference>
<reference evidence="18 19" key="1">
    <citation type="journal article" date="2021" name="Cell">
        <title>Tracing the genetic footprints of vertebrate landing in non-teleost ray-finned fishes.</title>
        <authorList>
            <person name="Bi X."/>
            <person name="Wang K."/>
            <person name="Yang L."/>
            <person name="Pan H."/>
            <person name="Jiang H."/>
            <person name="Wei Q."/>
            <person name="Fang M."/>
            <person name="Yu H."/>
            <person name="Zhu C."/>
            <person name="Cai Y."/>
            <person name="He Y."/>
            <person name="Gan X."/>
            <person name="Zeng H."/>
            <person name="Yu D."/>
            <person name="Zhu Y."/>
            <person name="Jiang H."/>
            <person name="Qiu Q."/>
            <person name="Yang H."/>
            <person name="Zhang Y.E."/>
            <person name="Wang W."/>
            <person name="Zhu M."/>
            <person name="He S."/>
            <person name="Zhang G."/>
        </authorList>
    </citation>
    <scope>NUCLEOTIDE SEQUENCE [LARGE SCALE GENOMIC DNA]</scope>
    <source>
        <strain evidence="18">Bchr_013</strain>
    </source>
</reference>
<protein>
    <recommendedName>
        <fullName evidence="3">Melanin-concentrating hormone receptor 1</fullName>
    </recommendedName>
    <alternativeName>
        <fullName evidence="14">G-protein coupled receptor 24</fullName>
    </alternativeName>
    <alternativeName>
        <fullName evidence="13">MCH-1R</fullName>
    </alternativeName>
</protein>
<dbReference type="SMART" id="SM01381">
    <property type="entry name" value="7TM_GPCR_Srsx"/>
    <property type="match status" value="1"/>
</dbReference>
<evidence type="ECO:0000256" key="1">
    <source>
        <dbReference type="ARBA" id="ARBA00004651"/>
    </source>
</evidence>
<dbReference type="InterPro" id="IPR000276">
    <property type="entry name" value="GPCR_Rhodpsn"/>
</dbReference>
<feature type="transmembrane region" description="Helical" evidence="16">
    <location>
        <begin position="300"/>
        <end position="321"/>
    </location>
</feature>
<keyword evidence="11" id="KW-0325">Glycoprotein</keyword>